<feature type="compositionally biased region" description="Polar residues" evidence="1">
    <location>
        <begin position="340"/>
        <end position="353"/>
    </location>
</feature>
<organism evidence="2 3">
    <name type="scientific">Mycena albidolilacea</name>
    <dbReference type="NCBI Taxonomy" id="1033008"/>
    <lineage>
        <taxon>Eukaryota</taxon>
        <taxon>Fungi</taxon>
        <taxon>Dikarya</taxon>
        <taxon>Basidiomycota</taxon>
        <taxon>Agaricomycotina</taxon>
        <taxon>Agaricomycetes</taxon>
        <taxon>Agaricomycetidae</taxon>
        <taxon>Agaricales</taxon>
        <taxon>Marasmiineae</taxon>
        <taxon>Mycenaceae</taxon>
        <taxon>Mycena</taxon>
    </lineage>
</organism>
<evidence type="ECO:0000256" key="1">
    <source>
        <dbReference type="SAM" id="MobiDB-lite"/>
    </source>
</evidence>
<accession>A0AAD7AHW5</accession>
<evidence type="ECO:0000313" key="2">
    <source>
        <dbReference type="EMBL" id="KAJ7359377.1"/>
    </source>
</evidence>
<gene>
    <name evidence="2" type="ORF">DFH08DRAFT_931919</name>
</gene>
<dbReference type="AlphaFoldDB" id="A0AAD7AHW5"/>
<feature type="region of interest" description="Disordered" evidence="1">
    <location>
        <begin position="324"/>
        <end position="353"/>
    </location>
</feature>
<protein>
    <submittedName>
        <fullName evidence="2">Uncharacterized protein</fullName>
    </submittedName>
</protein>
<proteinExistence type="predicted"/>
<comment type="caution">
    <text evidence="2">The sequence shown here is derived from an EMBL/GenBank/DDBJ whole genome shotgun (WGS) entry which is preliminary data.</text>
</comment>
<name>A0AAD7AHW5_9AGAR</name>
<reference evidence="2" key="1">
    <citation type="submission" date="2023-03" db="EMBL/GenBank/DDBJ databases">
        <title>Massive genome expansion in bonnet fungi (Mycena s.s.) driven by repeated elements and novel gene families across ecological guilds.</title>
        <authorList>
            <consortium name="Lawrence Berkeley National Laboratory"/>
            <person name="Harder C.B."/>
            <person name="Miyauchi S."/>
            <person name="Viragh M."/>
            <person name="Kuo A."/>
            <person name="Thoen E."/>
            <person name="Andreopoulos B."/>
            <person name="Lu D."/>
            <person name="Skrede I."/>
            <person name="Drula E."/>
            <person name="Henrissat B."/>
            <person name="Morin E."/>
            <person name="Kohler A."/>
            <person name="Barry K."/>
            <person name="LaButti K."/>
            <person name="Morin E."/>
            <person name="Salamov A."/>
            <person name="Lipzen A."/>
            <person name="Mereny Z."/>
            <person name="Hegedus B."/>
            <person name="Baldrian P."/>
            <person name="Stursova M."/>
            <person name="Weitz H."/>
            <person name="Taylor A."/>
            <person name="Grigoriev I.V."/>
            <person name="Nagy L.G."/>
            <person name="Martin F."/>
            <person name="Kauserud H."/>
        </authorList>
    </citation>
    <scope>NUCLEOTIDE SEQUENCE</scope>
    <source>
        <strain evidence="2">CBHHK002</strain>
    </source>
</reference>
<evidence type="ECO:0000313" key="3">
    <source>
        <dbReference type="Proteomes" id="UP001218218"/>
    </source>
</evidence>
<dbReference type="Proteomes" id="UP001218218">
    <property type="component" value="Unassembled WGS sequence"/>
</dbReference>
<keyword evidence="3" id="KW-1185">Reference proteome</keyword>
<sequence>MDWTACVLRLYQPEFDPRVSTRGKDPSHVPINATRLEWTSADFGKVRTLIAIASFKPIARHREATEPRVILMVPLSPHSYRLQITNFKAPAPRIQPQQRRPVRRCCLIPFGGIFSSIRLWSHRKFGKQDKMIIVSINAFIYPGFVAAGKEIEQPFERLVDLNMFCQVIITQDIKSLHSVLCLNAYLELIRHCSMTLTEAAAHNEFKDISDEEVHTDFEANQWKNQESQQLRKGALVSRLYGQERENCKKNGNPHYIMTRQNFSTDRSNLLSRYSIFRMVSGADIRKLPVVEGELGYLASTCLHICFKTTKISNNRSQEIVGGSILPNPNTATHSPAFDSLQATHPRQPSSRHCSTTMVQTPWCAPGQLVEVEKGQGDRGRG</sequence>
<dbReference type="EMBL" id="JARIHO010000006">
    <property type="protein sequence ID" value="KAJ7359377.1"/>
    <property type="molecule type" value="Genomic_DNA"/>
</dbReference>